<comment type="caution">
    <text evidence="2">The sequence shown here is derived from an EMBL/GenBank/DDBJ whole genome shotgun (WGS) entry which is preliminary data.</text>
</comment>
<dbReference type="Proteomes" id="UP000032066">
    <property type="component" value="Unassembled WGS sequence"/>
</dbReference>
<dbReference type="AlphaFoldDB" id="A0A0D0Q1P4"/>
<keyword evidence="1" id="KW-0472">Membrane</keyword>
<keyword evidence="3" id="KW-1185">Reference proteome</keyword>
<dbReference type="EMBL" id="JXZB01000002">
    <property type="protein sequence ID" value="KIQ64893.1"/>
    <property type="molecule type" value="Genomic_DNA"/>
</dbReference>
<feature type="transmembrane region" description="Helical" evidence="1">
    <location>
        <begin position="52"/>
        <end position="68"/>
    </location>
</feature>
<sequence>MAEREGYGELLAAHRMPLRSVLSPIGLFLLPVAILSTVLACTERFGPAARSAGAAVALGCVVLAALAVRRDRRTAHRMPVVFWYADGLVIARTDEPPAAHGLDGITPYEHTVTVRNGRSRGSSSTVTQIPVLELRGPGGAPVLTLNGRAQTARFAALLAARRAPAARALLAAGERLEFGPFAVTPEGLVLDGVPHPWSRVRALRITARRVLLELTDGPARPIAIRDVPHLRTLDALVREHAAALD</sequence>
<evidence type="ECO:0000313" key="3">
    <source>
        <dbReference type="Proteomes" id="UP000032066"/>
    </source>
</evidence>
<evidence type="ECO:0000256" key="1">
    <source>
        <dbReference type="SAM" id="Phobius"/>
    </source>
</evidence>
<keyword evidence="1" id="KW-0812">Transmembrane</keyword>
<organism evidence="2 3">
    <name type="scientific">Kitasatospora griseola</name>
    <name type="common">Streptomyces griseolosporeus</name>
    <dbReference type="NCBI Taxonomy" id="2064"/>
    <lineage>
        <taxon>Bacteria</taxon>
        <taxon>Bacillati</taxon>
        <taxon>Actinomycetota</taxon>
        <taxon>Actinomycetes</taxon>
        <taxon>Kitasatosporales</taxon>
        <taxon>Streptomycetaceae</taxon>
        <taxon>Kitasatospora</taxon>
    </lineage>
</organism>
<feature type="transmembrane region" description="Helical" evidence="1">
    <location>
        <begin position="21"/>
        <end position="40"/>
    </location>
</feature>
<evidence type="ECO:0000313" key="2">
    <source>
        <dbReference type="EMBL" id="KIQ64893.1"/>
    </source>
</evidence>
<protein>
    <submittedName>
        <fullName evidence="2">Uncharacterized protein</fullName>
    </submittedName>
</protein>
<keyword evidence="1" id="KW-1133">Transmembrane helix</keyword>
<gene>
    <name evidence="2" type="ORF">TR51_12400</name>
</gene>
<proteinExistence type="predicted"/>
<name>A0A0D0Q1P4_KITGR</name>
<dbReference type="PATRIC" id="fig|2064.6.peg.2663"/>
<accession>A0A0D0Q1P4</accession>
<reference evidence="2 3" key="1">
    <citation type="submission" date="2015-02" db="EMBL/GenBank/DDBJ databases">
        <title>Draft genome sequence of Kitasatospora griseola MF730-N6, a bafilomycin, terpentecin and satosporin producer.</title>
        <authorList>
            <person name="Arens J.C."/>
            <person name="Haltli B."/>
            <person name="Kerr R.G."/>
        </authorList>
    </citation>
    <scope>NUCLEOTIDE SEQUENCE [LARGE SCALE GENOMIC DNA]</scope>
    <source>
        <strain evidence="2 3">MF730-N6</strain>
    </source>
</reference>